<evidence type="ECO:0000313" key="2">
    <source>
        <dbReference type="EMBL" id="GAA1741009.1"/>
    </source>
</evidence>
<keyword evidence="3" id="KW-1185">Reference proteome</keyword>
<name>A0ABP4W0D3_9MICO</name>
<feature type="compositionally biased region" description="Basic and acidic residues" evidence="1">
    <location>
        <begin position="1"/>
        <end position="18"/>
    </location>
</feature>
<organism evidence="2 3">
    <name type="scientific">Isoptericola hypogeus</name>
    <dbReference type="NCBI Taxonomy" id="300179"/>
    <lineage>
        <taxon>Bacteria</taxon>
        <taxon>Bacillati</taxon>
        <taxon>Actinomycetota</taxon>
        <taxon>Actinomycetes</taxon>
        <taxon>Micrococcales</taxon>
        <taxon>Promicromonosporaceae</taxon>
        <taxon>Isoptericola</taxon>
    </lineage>
</organism>
<sequence length="110" mass="12293">MHDDQARPDGAQRLEPRPLHGARRGLARHDDQRSPAGPGPGGGESREQRREGLVVERRVHDRVRPSGRDGARHVRRCPPRRVVEPEPQVDDVRAGAVGERRPRGAGRCDR</sequence>
<accession>A0ABP4W0D3</accession>
<feature type="region of interest" description="Disordered" evidence="1">
    <location>
        <begin position="1"/>
        <end position="110"/>
    </location>
</feature>
<protein>
    <submittedName>
        <fullName evidence="2">Uncharacterized protein</fullName>
    </submittedName>
</protein>
<comment type="caution">
    <text evidence="2">The sequence shown here is derived from an EMBL/GenBank/DDBJ whole genome shotgun (WGS) entry which is preliminary data.</text>
</comment>
<feature type="compositionally biased region" description="Basic and acidic residues" evidence="1">
    <location>
        <begin position="44"/>
        <end position="72"/>
    </location>
</feature>
<proteinExistence type="predicted"/>
<feature type="compositionally biased region" description="Basic and acidic residues" evidence="1">
    <location>
        <begin position="90"/>
        <end position="110"/>
    </location>
</feature>
<dbReference type="EMBL" id="BAAAPM010000010">
    <property type="protein sequence ID" value="GAA1741009.1"/>
    <property type="molecule type" value="Genomic_DNA"/>
</dbReference>
<dbReference type="Proteomes" id="UP001501138">
    <property type="component" value="Unassembled WGS sequence"/>
</dbReference>
<evidence type="ECO:0000313" key="3">
    <source>
        <dbReference type="Proteomes" id="UP001501138"/>
    </source>
</evidence>
<reference evidence="3" key="1">
    <citation type="journal article" date="2019" name="Int. J. Syst. Evol. Microbiol.">
        <title>The Global Catalogue of Microorganisms (GCM) 10K type strain sequencing project: providing services to taxonomists for standard genome sequencing and annotation.</title>
        <authorList>
            <consortium name="The Broad Institute Genomics Platform"/>
            <consortium name="The Broad Institute Genome Sequencing Center for Infectious Disease"/>
            <person name="Wu L."/>
            <person name="Ma J."/>
        </authorList>
    </citation>
    <scope>NUCLEOTIDE SEQUENCE [LARGE SCALE GENOMIC DNA]</scope>
    <source>
        <strain evidence="3">JCM 15589</strain>
    </source>
</reference>
<dbReference type="RefSeq" id="WP_344250742.1">
    <property type="nucleotide sequence ID" value="NZ_BAAAPM010000010.1"/>
</dbReference>
<gene>
    <name evidence="2" type="ORF">GCM10009809_40690</name>
</gene>
<evidence type="ECO:0000256" key="1">
    <source>
        <dbReference type="SAM" id="MobiDB-lite"/>
    </source>
</evidence>